<evidence type="ECO:0000313" key="2">
    <source>
        <dbReference type="Proteomes" id="UP000194903"/>
    </source>
</evidence>
<comment type="caution">
    <text evidence="1">The sequence shown here is derived from an EMBL/GenBank/DDBJ whole genome shotgun (WGS) entry which is preliminary data.</text>
</comment>
<dbReference type="InterPro" id="IPR036412">
    <property type="entry name" value="HAD-like_sf"/>
</dbReference>
<dbReference type="InterPro" id="IPR023198">
    <property type="entry name" value="PGP-like_dom2"/>
</dbReference>
<dbReference type="InterPro" id="IPR006439">
    <property type="entry name" value="HAD-SF_hydro_IA"/>
</dbReference>
<dbReference type="RefSeq" id="WP_087017132.1">
    <property type="nucleotide sequence ID" value="NZ_NHOC01000002.1"/>
</dbReference>
<reference evidence="1 2" key="1">
    <citation type="submission" date="2017-05" db="EMBL/GenBank/DDBJ databases">
        <title>Butyricicoccus porcorum sp. nov. a butyrate-producing bacterium from the swine intestinal tract.</title>
        <authorList>
            <person name="Trachsel J."/>
            <person name="Humphrey S."/>
            <person name="Allen H.K."/>
        </authorList>
    </citation>
    <scope>NUCLEOTIDE SEQUENCE [LARGE SCALE GENOMIC DNA]</scope>
    <source>
        <strain evidence="1">BB10</strain>
    </source>
</reference>
<dbReference type="AlphaFoldDB" id="A0A252F6B6"/>
<dbReference type="EMBL" id="NHOC01000002">
    <property type="protein sequence ID" value="OUM21313.1"/>
    <property type="molecule type" value="Genomic_DNA"/>
</dbReference>
<evidence type="ECO:0000313" key="1">
    <source>
        <dbReference type="EMBL" id="OUM21313.1"/>
    </source>
</evidence>
<dbReference type="InterPro" id="IPR023214">
    <property type="entry name" value="HAD_sf"/>
</dbReference>
<dbReference type="SUPFAM" id="SSF56784">
    <property type="entry name" value="HAD-like"/>
    <property type="match status" value="1"/>
</dbReference>
<dbReference type="GO" id="GO:0016791">
    <property type="term" value="F:phosphatase activity"/>
    <property type="evidence" value="ECO:0007669"/>
    <property type="project" value="TreeGrafter"/>
</dbReference>
<dbReference type="PRINTS" id="PR00413">
    <property type="entry name" value="HADHALOGNASE"/>
</dbReference>
<dbReference type="Gene3D" id="1.10.150.240">
    <property type="entry name" value="Putative phosphatase, domain 2"/>
    <property type="match status" value="1"/>
</dbReference>
<dbReference type="NCBIfam" id="TIGR01509">
    <property type="entry name" value="HAD-SF-IA-v3"/>
    <property type="match status" value="1"/>
</dbReference>
<dbReference type="SFLD" id="SFLDS00003">
    <property type="entry name" value="Haloacid_Dehalogenase"/>
    <property type="match status" value="1"/>
</dbReference>
<dbReference type="Proteomes" id="UP000194903">
    <property type="component" value="Unassembled WGS sequence"/>
</dbReference>
<keyword evidence="2" id="KW-1185">Reference proteome</keyword>
<dbReference type="Gene3D" id="3.40.50.1000">
    <property type="entry name" value="HAD superfamily/HAD-like"/>
    <property type="match status" value="1"/>
</dbReference>
<name>A0A252F6B6_9FIRM</name>
<dbReference type="InterPro" id="IPR041492">
    <property type="entry name" value="HAD_2"/>
</dbReference>
<proteinExistence type="predicted"/>
<protein>
    <recommendedName>
        <fullName evidence="3">Hydrolase</fullName>
    </recommendedName>
</protein>
<sequence length="214" mass="24179">MKLKGAIFDLDGTLLDSMPFWETVGSRYLEERNIPVPDDLPLRLKTMTLPEAAEYYRQDFGITESVDTICRQISDMIAEDYRSRAPLKAGVRAMLDSLKGKGIPMCIATATGRELVEIALRRLGIGEYFSFLLTCGDLNTSKNLPYIFDECARRLGTPKQQTVVFEDSLHCIETAVRAGYPVVGVYDHSARSEAEVIRPLCRQYIMGWEEFCCE</sequence>
<dbReference type="CDD" id="cd07505">
    <property type="entry name" value="HAD_BPGM-like"/>
    <property type="match status" value="1"/>
</dbReference>
<dbReference type="PANTHER" id="PTHR18901">
    <property type="entry name" value="2-DEOXYGLUCOSE-6-PHOSPHATE PHOSPHATASE 2"/>
    <property type="match status" value="1"/>
</dbReference>
<dbReference type="Pfam" id="PF13419">
    <property type="entry name" value="HAD_2"/>
    <property type="match status" value="1"/>
</dbReference>
<gene>
    <name evidence="1" type="ORF">CBW42_01720</name>
</gene>
<dbReference type="SFLD" id="SFLDG01129">
    <property type="entry name" value="C1.5:_HAD__Beta-PGM__Phosphata"/>
    <property type="match status" value="1"/>
</dbReference>
<dbReference type="PANTHER" id="PTHR18901:SF38">
    <property type="entry name" value="PSEUDOURIDINE-5'-PHOSPHATASE"/>
    <property type="match status" value="1"/>
</dbReference>
<accession>A0A252F6B6</accession>
<dbReference type="OrthoDB" id="9797743at2"/>
<organism evidence="1 2">
    <name type="scientific">Butyricicoccus porcorum</name>
    <dbReference type="NCBI Taxonomy" id="1945634"/>
    <lineage>
        <taxon>Bacteria</taxon>
        <taxon>Bacillati</taxon>
        <taxon>Bacillota</taxon>
        <taxon>Clostridia</taxon>
        <taxon>Eubacteriales</taxon>
        <taxon>Butyricicoccaceae</taxon>
        <taxon>Butyricicoccus</taxon>
    </lineage>
</organism>
<evidence type="ECO:0008006" key="3">
    <source>
        <dbReference type="Google" id="ProtNLM"/>
    </source>
</evidence>